<name>A0ABQ3D946_9ACTN</name>
<protein>
    <recommendedName>
        <fullName evidence="3">Transposase</fullName>
    </recommendedName>
</protein>
<dbReference type="EMBL" id="BMVN01000062">
    <property type="protein sequence ID" value="GHA67763.1"/>
    <property type="molecule type" value="Genomic_DNA"/>
</dbReference>
<dbReference type="RefSeq" id="WP_229917901.1">
    <property type="nucleotide sequence ID" value="NZ_BMVN01000062.1"/>
</dbReference>
<keyword evidence="2" id="KW-1185">Reference proteome</keyword>
<evidence type="ECO:0000313" key="1">
    <source>
        <dbReference type="EMBL" id="GHA67763.1"/>
    </source>
</evidence>
<sequence>MVGAQQLVPDVVTGRRRIRDYSLPKEWRRLQENHGQTMFIGKILIVEREAFPERGVVVLIRDTVGFRAASRRATRPVPMEVSWSCNDPSLNCLLHMVG</sequence>
<reference evidence="2" key="1">
    <citation type="journal article" date="2019" name="Int. J. Syst. Evol. Microbiol.">
        <title>The Global Catalogue of Microorganisms (GCM) 10K type strain sequencing project: providing services to taxonomists for standard genome sequencing and annotation.</title>
        <authorList>
            <consortium name="The Broad Institute Genomics Platform"/>
            <consortium name="The Broad Institute Genome Sequencing Center for Infectious Disease"/>
            <person name="Wu L."/>
            <person name="Ma J."/>
        </authorList>
    </citation>
    <scope>NUCLEOTIDE SEQUENCE [LARGE SCALE GENOMIC DNA]</scope>
    <source>
        <strain evidence="2">JCM 4733</strain>
    </source>
</reference>
<evidence type="ECO:0008006" key="3">
    <source>
        <dbReference type="Google" id="ProtNLM"/>
    </source>
</evidence>
<comment type="caution">
    <text evidence="1">The sequence shown here is derived from an EMBL/GenBank/DDBJ whole genome shotgun (WGS) entry which is preliminary data.</text>
</comment>
<gene>
    <name evidence="1" type="ORF">GCM10010345_84330</name>
</gene>
<dbReference type="Proteomes" id="UP000653644">
    <property type="component" value="Unassembled WGS sequence"/>
</dbReference>
<accession>A0ABQ3D946</accession>
<evidence type="ECO:0000313" key="2">
    <source>
        <dbReference type="Proteomes" id="UP000653644"/>
    </source>
</evidence>
<organism evidence="1 2">
    <name type="scientific">Streptomyces canarius</name>
    <dbReference type="NCBI Taxonomy" id="285453"/>
    <lineage>
        <taxon>Bacteria</taxon>
        <taxon>Bacillati</taxon>
        <taxon>Actinomycetota</taxon>
        <taxon>Actinomycetes</taxon>
        <taxon>Kitasatosporales</taxon>
        <taxon>Streptomycetaceae</taxon>
        <taxon>Streptomyces</taxon>
    </lineage>
</organism>
<proteinExistence type="predicted"/>